<evidence type="ECO:0000313" key="1">
    <source>
        <dbReference type="EMBL" id="GAH98932.1"/>
    </source>
</evidence>
<sequence>MDTFECGEIFVIGIKDIYRTILGTGSTAGAFLLINVAGFLEQGYCEIPCLALDSINLGTGYDRYVG</sequence>
<organism evidence="1">
    <name type="scientific">marine sediment metagenome</name>
    <dbReference type="NCBI Taxonomy" id="412755"/>
    <lineage>
        <taxon>unclassified sequences</taxon>
        <taxon>metagenomes</taxon>
        <taxon>ecological metagenomes</taxon>
    </lineage>
</organism>
<reference evidence="1" key="1">
    <citation type="journal article" date="2014" name="Front. Microbiol.">
        <title>High frequency of phylogenetically diverse reductive dehalogenase-homologous genes in deep subseafloor sedimentary metagenomes.</title>
        <authorList>
            <person name="Kawai M."/>
            <person name="Futagami T."/>
            <person name="Toyoda A."/>
            <person name="Takaki Y."/>
            <person name="Nishi S."/>
            <person name="Hori S."/>
            <person name="Arai W."/>
            <person name="Tsubouchi T."/>
            <person name="Morono Y."/>
            <person name="Uchiyama I."/>
            <person name="Ito T."/>
            <person name="Fujiyama A."/>
            <person name="Inagaki F."/>
            <person name="Takami H."/>
        </authorList>
    </citation>
    <scope>NUCLEOTIDE SEQUENCE</scope>
    <source>
        <strain evidence="1">Expedition CK06-06</strain>
    </source>
</reference>
<gene>
    <name evidence="1" type="ORF">S03H2_69626</name>
</gene>
<dbReference type="EMBL" id="BARU01046053">
    <property type="protein sequence ID" value="GAH98932.1"/>
    <property type="molecule type" value="Genomic_DNA"/>
</dbReference>
<dbReference type="AlphaFoldDB" id="X1JXP4"/>
<comment type="caution">
    <text evidence="1">The sequence shown here is derived from an EMBL/GenBank/DDBJ whole genome shotgun (WGS) entry which is preliminary data.</text>
</comment>
<name>X1JXP4_9ZZZZ</name>
<accession>X1JXP4</accession>
<feature type="non-terminal residue" evidence="1">
    <location>
        <position position="66"/>
    </location>
</feature>
<proteinExistence type="predicted"/>
<protein>
    <submittedName>
        <fullName evidence="1">Uncharacterized protein</fullName>
    </submittedName>
</protein>